<dbReference type="GeneID" id="87957567"/>
<keyword evidence="3" id="KW-1185">Reference proteome</keyword>
<dbReference type="RefSeq" id="XP_062793200.1">
    <property type="nucleotide sequence ID" value="XM_062937149.1"/>
</dbReference>
<feature type="compositionally biased region" description="Polar residues" evidence="1">
    <location>
        <begin position="287"/>
        <end position="305"/>
    </location>
</feature>
<sequence length="305" mass="33025">MDEDVRTSLYRQDDTRQFLAYSTQMRANKPPPALNNDPPKQAPSSSASSTEVHDELAPLPVAPRRVSLPPRMHLHSSSTSPGIQSLSELMSSPPIPEDYENDRSYFPPFPSSQSPLVPSTPQTPDIFVPPKAASDSGIFAIARRSSTNRSPRIRNTGGILAPHGSFTSSRPRSSTTSSRSSVASSPSGRTPRIPSSHLQDQPEEMDPCERERLFKAAAKGDQLAMHQLGYRPPKLNHRHTLGSSGDIWGVSESTAPTSRKIPANNSPNTPTTSQSQSDLFSEAAHLASQSSATPYTSSRSRQSST</sequence>
<accession>A0ABZ1D3J7</accession>
<evidence type="ECO:0000313" key="3">
    <source>
        <dbReference type="Proteomes" id="UP001329825"/>
    </source>
</evidence>
<feature type="compositionally biased region" description="Polar residues" evidence="1">
    <location>
        <begin position="75"/>
        <end position="90"/>
    </location>
</feature>
<evidence type="ECO:0000256" key="1">
    <source>
        <dbReference type="SAM" id="MobiDB-lite"/>
    </source>
</evidence>
<feature type="compositionally biased region" description="Low complexity" evidence="1">
    <location>
        <begin position="264"/>
        <end position="277"/>
    </location>
</feature>
<name>A0ABZ1D3J7_9TREE</name>
<feature type="compositionally biased region" description="Basic and acidic residues" evidence="1">
    <location>
        <begin position="1"/>
        <end position="16"/>
    </location>
</feature>
<feature type="compositionally biased region" description="Low complexity" evidence="1">
    <location>
        <begin position="165"/>
        <end position="191"/>
    </location>
</feature>
<gene>
    <name evidence="2" type="ORF">IL334_005436</name>
</gene>
<evidence type="ECO:0000313" key="2">
    <source>
        <dbReference type="EMBL" id="WRT68460.1"/>
    </source>
</evidence>
<dbReference type="Proteomes" id="UP001329825">
    <property type="component" value="Chromosome 7"/>
</dbReference>
<proteinExistence type="predicted"/>
<feature type="region of interest" description="Disordered" evidence="1">
    <location>
        <begin position="1"/>
        <end position="305"/>
    </location>
</feature>
<organism evidence="2 3">
    <name type="scientific">Kwoniella shivajii</name>
    <dbReference type="NCBI Taxonomy" id="564305"/>
    <lineage>
        <taxon>Eukaryota</taxon>
        <taxon>Fungi</taxon>
        <taxon>Dikarya</taxon>
        <taxon>Basidiomycota</taxon>
        <taxon>Agaricomycotina</taxon>
        <taxon>Tremellomycetes</taxon>
        <taxon>Tremellales</taxon>
        <taxon>Cryptococcaceae</taxon>
        <taxon>Kwoniella</taxon>
    </lineage>
</organism>
<protein>
    <submittedName>
        <fullName evidence="2">Uncharacterized protein</fullName>
    </submittedName>
</protein>
<reference evidence="2 3" key="1">
    <citation type="submission" date="2024-01" db="EMBL/GenBank/DDBJ databases">
        <title>Comparative genomics of Cryptococcus and Kwoniella reveals pathogenesis evolution and contrasting modes of karyotype evolution via chromosome fusion or intercentromeric recombination.</title>
        <authorList>
            <person name="Coelho M.A."/>
            <person name="David-Palma M."/>
            <person name="Shea T."/>
            <person name="Bowers K."/>
            <person name="McGinley-Smith S."/>
            <person name="Mohammad A.W."/>
            <person name="Gnirke A."/>
            <person name="Yurkov A.M."/>
            <person name="Nowrousian M."/>
            <person name="Sun S."/>
            <person name="Cuomo C.A."/>
            <person name="Heitman J."/>
        </authorList>
    </citation>
    <scope>NUCLEOTIDE SEQUENCE [LARGE SCALE GENOMIC DNA]</scope>
    <source>
        <strain evidence="2">CBS 11374</strain>
    </source>
</reference>
<dbReference type="EMBL" id="CP141887">
    <property type="protein sequence ID" value="WRT68460.1"/>
    <property type="molecule type" value="Genomic_DNA"/>
</dbReference>